<evidence type="ECO:0000313" key="20">
    <source>
        <dbReference type="EMBL" id="CAB4531709.1"/>
    </source>
</evidence>
<evidence type="ECO:0000256" key="1">
    <source>
        <dbReference type="ARBA" id="ARBA00001393"/>
    </source>
</evidence>
<dbReference type="EMBL" id="CAEZSG010000012">
    <property type="protein sequence ID" value="CAB4531709.1"/>
    <property type="molecule type" value="Genomic_DNA"/>
</dbReference>
<organism evidence="20">
    <name type="scientific">freshwater metagenome</name>
    <dbReference type="NCBI Taxonomy" id="449393"/>
    <lineage>
        <taxon>unclassified sequences</taxon>
        <taxon>metagenomes</taxon>
        <taxon>ecological metagenomes</taxon>
    </lineage>
</organism>
<comment type="similarity">
    <text evidence="6">Belongs to the sugar phosphate cyclases superfamily. Dehydroquinate synthase family.</text>
</comment>
<dbReference type="Pfam" id="PF24621">
    <property type="entry name" value="DHQS_C"/>
    <property type="match status" value="1"/>
</dbReference>
<comment type="cofactor">
    <cofactor evidence="2">
        <name>NAD(+)</name>
        <dbReference type="ChEBI" id="CHEBI:57540"/>
    </cofactor>
</comment>
<protein>
    <recommendedName>
        <fullName evidence="8">3-dehydroquinate synthase</fullName>
        <ecNumber evidence="7">4.2.3.4</ecNumber>
    </recommendedName>
</protein>
<evidence type="ECO:0000256" key="7">
    <source>
        <dbReference type="ARBA" id="ARBA00013031"/>
    </source>
</evidence>
<evidence type="ECO:0000256" key="13">
    <source>
        <dbReference type="ARBA" id="ARBA00022833"/>
    </source>
</evidence>
<dbReference type="GO" id="GO:0009073">
    <property type="term" value="P:aromatic amino acid family biosynthetic process"/>
    <property type="evidence" value="ECO:0007669"/>
    <property type="project" value="UniProtKB-KW"/>
</dbReference>
<evidence type="ECO:0000256" key="8">
    <source>
        <dbReference type="ARBA" id="ARBA00017684"/>
    </source>
</evidence>
<dbReference type="InterPro" id="IPR016037">
    <property type="entry name" value="DHQ_synth_AroB"/>
</dbReference>
<keyword evidence="15" id="KW-0057">Aromatic amino acid biosynthesis</keyword>
<evidence type="ECO:0000259" key="19">
    <source>
        <dbReference type="Pfam" id="PF24621"/>
    </source>
</evidence>
<dbReference type="Gene3D" id="1.20.1090.10">
    <property type="entry name" value="Dehydroquinate synthase-like - alpha domain"/>
    <property type="match status" value="1"/>
</dbReference>
<dbReference type="Pfam" id="PF01761">
    <property type="entry name" value="DHQ_synthase"/>
    <property type="match status" value="1"/>
</dbReference>
<dbReference type="InterPro" id="IPR050071">
    <property type="entry name" value="Dehydroquinate_synthase"/>
</dbReference>
<accession>A0A6J6B0A7</accession>
<dbReference type="HAMAP" id="MF_00110">
    <property type="entry name" value="DHQ_synthase"/>
    <property type="match status" value="1"/>
</dbReference>
<comment type="cofactor">
    <cofactor evidence="3">
        <name>Co(2+)</name>
        <dbReference type="ChEBI" id="CHEBI:48828"/>
    </cofactor>
</comment>
<evidence type="ECO:0000256" key="6">
    <source>
        <dbReference type="ARBA" id="ARBA00005412"/>
    </source>
</evidence>
<keyword evidence="16" id="KW-0456">Lyase</keyword>
<dbReference type="PIRSF" id="PIRSF001455">
    <property type="entry name" value="DHQ_synth"/>
    <property type="match status" value="1"/>
</dbReference>
<keyword evidence="17" id="KW-0170">Cobalt</keyword>
<evidence type="ECO:0000256" key="2">
    <source>
        <dbReference type="ARBA" id="ARBA00001911"/>
    </source>
</evidence>
<dbReference type="SUPFAM" id="SSF56796">
    <property type="entry name" value="Dehydroquinate synthase-like"/>
    <property type="match status" value="1"/>
</dbReference>
<comment type="catalytic activity">
    <reaction evidence="1">
        <text>7-phospho-2-dehydro-3-deoxy-D-arabino-heptonate = 3-dehydroquinate + phosphate</text>
        <dbReference type="Rhea" id="RHEA:21968"/>
        <dbReference type="ChEBI" id="CHEBI:32364"/>
        <dbReference type="ChEBI" id="CHEBI:43474"/>
        <dbReference type="ChEBI" id="CHEBI:58394"/>
        <dbReference type="EC" id="4.2.3.4"/>
    </reaction>
</comment>
<feature type="domain" description="3-dehydroquinate synthase N-terminal" evidence="18">
    <location>
        <begin position="64"/>
        <end position="175"/>
    </location>
</feature>
<dbReference type="InterPro" id="IPR056179">
    <property type="entry name" value="DHQS_C"/>
</dbReference>
<dbReference type="GO" id="GO:0005737">
    <property type="term" value="C:cytoplasm"/>
    <property type="evidence" value="ECO:0007669"/>
    <property type="project" value="UniProtKB-SubCell"/>
</dbReference>
<evidence type="ECO:0000256" key="17">
    <source>
        <dbReference type="ARBA" id="ARBA00023285"/>
    </source>
</evidence>
<keyword evidence="11" id="KW-0479">Metal-binding</keyword>
<dbReference type="NCBIfam" id="TIGR01357">
    <property type="entry name" value="aroB"/>
    <property type="match status" value="1"/>
</dbReference>
<keyword evidence="14" id="KW-0520">NAD</keyword>
<dbReference type="EC" id="4.2.3.4" evidence="7"/>
<evidence type="ECO:0000256" key="10">
    <source>
        <dbReference type="ARBA" id="ARBA00022605"/>
    </source>
</evidence>
<reference evidence="20" key="1">
    <citation type="submission" date="2020-05" db="EMBL/GenBank/DDBJ databases">
        <authorList>
            <person name="Chiriac C."/>
            <person name="Salcher M."/>
            <person name="Ghai R."/>
            <person name="Kavagutti S V."/>
        </authorList>
    </citation>
    <scope>NUCLEOTIDE SEQUENCE</scope>
</reference>
<dbReference type="CDD" id="cd08195">
    <property type="entry name" value="DHQS"/>
    <property type="match status" value="1"/>
</dbReference>
<dbReference type="InterPro" id="IPR030963">
    <property type="entry name" value="DHQ_synth_fam"/>
</dbReference>
<evidence type="ECO:0000256" key="9">
    <source>
        <dbReference type="ARBA" id="ARBA00022490"/>
    </source>
</evidence>
<dbReference type="GO" id="GO:0003856">
    <property type="term" value="F:3-dehydroquinate synthase activity"/>
    <property type="evidence" value="ECO:0007669"/>
    <property type="project" value="UniProtKB-EC"/>
</dbReference>
<evidence type="ECO:0000256" key="5">
    <source>
        <dbReference type="ARBA" id="ARBA00004661"/>
    </source>
</evidence>
<evidence type="ECO:0000256" key="4">
    <source>
        <dbReference type="ARBA" id="ARBA00004496"/>
    </source>
</evidence>
<evidence type="ECO:0000259" key="18">
    <source>
        <dbReference type="Pfam" id="PF01761"/>
    </source>
</evidence>
<keyword evidence="12" id="KW-0547">Nucleotide-binding</keyword>
<comment type="subcellular location">
    <subcellularLocation>
        <location evidence="4">Cytoplasm</location>
    </subcellularLocation>
</comment>
<dbReference type="PANTHER" id="PTHR43622:SF7">
    <property type="entry name" value="3-DEHYDROQUINATE SYNTHASE, CHLOROPLASTIC"/>
    <property type="match status" value="1"/>
</dbReference>
<dbReference type="AlphaFoldDB" id="A0A6J6B0A7"/>
<dbReference type="GO" id="GO:0008652">
    <property type="term" value="P:amino acid biosynthetic process"/>
    <property type="evidence" value="ECO:0007669"/>
    <property type="project" value="UniProtKB-KW"/>
</dbReference>
<dbReference type="PANTHER" id="PTHR43622">
    <property type="entry name" value="3-DEHYDROQUINATE SYNTHASE"/>
    <property type="match status" value="1"/>
</dbReference>
<keyword evidence="9" id="KW-0963">Cytoplasm</keyword>
<keyword evidence="13" id="KW-0862">Zinc</keyword>
<evidence type="ECO:0000256" key="15">
    <source>
        <dbReference type="ARBA" id="ARBA00023141"/>
    </source>
</evidence>
<feature type="domain" description="3-dehydroquinate synthase C-terminal" evidence="19">
    <location>
        <begin position="177"/>
        <end position="320"/>
    </location>
</feature>
<gene>
    <name evidence="20" type="ORF">UFOPK1413_00158</name>
</gene>
<keyword evidence="10" id="KW-0028">Amino-acid biosynthesis</keyword>
<dbReference type="GO" id="GO:0000166">
    <property type="term" value="F:nucleotide binding"/>
    <property type="evidence" value="ECO:0007669"/>
    <property type="project" value="UniProtKB-KW"/>
</dbReference>
<sequence length="356" mass="38204">MSIVTVGGKDPYDISVGAGTRHELRDRLGTQVVKALLIHAPIMAAEATRIREALAGQVDVLLAEVPEAEDAKRVEVAAFCWGIMGQSDFTRSDAVISLGGGATTDLAGFVAATWLRGVRIVHIPTTVLGSVDAAVGGKTGINTAEGKNLVGSFHAPTAVLVDTELLSSLPETEVRTGFAEIAKAGFIADPSILDDLDTSVDQCLDLTSNLAADIMQRAIQVKATIVAEDFTEQGLRETLNYGHTLGHAIEHAERYRWRHGVAISIGMMFAAELSRLVRSLSDSDVERHRHILGERLGLPLVYPAGRWETLRATMQRDKKTRGSALRFVLLDGIARPTVTTVADDSLLFAAYQEIAG</sequence>
<evidence type="ECO:0000256" key="14">
    <source>
        <dbReference type="ARBA" id="ARBA00023027"/>
    </source>
</evidence>
<comment type="pathway">
    <text evidence="5">Metabolic intermediate biosynthesis; chorismate biosynthesis; chorismate from D-erythrose 4-phosphate and phosphoenolpyruvate: step 2/7.</text>
</comment>
<evidence type="ECO:0000256" key="12">
    <source>
        <dbReference type="ARBA" id="ARBA00022741"/>
    </source>
</evidence>
<evidence type="ECO:0000256" key="3">
    <source>
        <dbReference type="ARBA" id="ARBA00001941"/>
    </source>
</evidence>
<dbReference type="GO" id="GO:0046872">
    <property type="term" value="F:metal ion binding"/>
    <property type="evidence" value="ECO:0007669"/>
    <property type="project" value="UniProtKB-KW"/>
</dbReference>
<proteinExistence type="inferred from homology"/>
<evidence type="ECO:0000256" key="11">
    <source>
        <dbReference type="ARBA" id="ARBA00022723"/>
    </source>
</evidence>
<dbReference type="InterPro" id="IPR030960">
    <property type="entry name" value="DHQS/DOIS_N"/>
</dbReference>
<evidence type="ECO:0000256" key="16">
    <source>
        <dbReference type="ARBA" id="ARBA00023239"/>
    </source>
</evidence>
<dbReference type="Gene3D" id="3.40.50.1970">
    <property type="match status" value="1"/>
</dbReference>
<name>A0A6J6B0A7_9ZZZZ</name>